<reference evidence="1" key="1">
    <citation type="submission" date="2014-05" db="EMBL/GenBank/DDBJ databases">
        <title>The transcriptome of the halophilic microalga Tetraselmis sp. GSL018 isolated from the Great Salt Lake, Utah.</title>
        <authorList>
            <person name="Jinkerson R.E."/>
            <person name="D'Adamo S."/>
            <person name="Posewitz M.C."/>
        </authorList>
    </citation>
    <scope>NUCLEOTIDE SEQUENCE</scope>
    <source>
        <strain evidence="1">GSL018</strain>
    </source>
</reference>
<evidence type="ECO:0000313" key="1">
    <source>
        <dbReference type="EMBL" id="JAC74056.1"/>
    </source>
</evidence>
<accession>A0A061RU27</accession>
<dbReference type="EMBL" id="GBEZ01011756">
    <property type="protein sequence ID" value="JAC74056.1"/>
    <property type="molecule type" value="Transcribed_RNA"/>
</dbReference>
<protein>
    <submittedName>
        <fullName evidence="1">Uncharacterized protein</fullName>
    </submittedName>
</protein>
<sequence>LYRAPGSPRTCAEDFRMISTSQYVPSDSEVFKETPHMRVS</sequence>
<gene>
    <name evidence="1" type="ORF">TSPGSL018_27024</name>
</gene>
<feature type="non-terminal residue" evidence="1">
    <location>
        <position position="1"/>
    </location>
</feature>
<proteinExistence type="predicted"/>
<dbReference type="AlphaFoldDB" id="A0A061RU27"/>
<organism evidence="1">
    <name type="scientific">Tetraselmis sp. GSL018</name>
    <dbReference type="NCBI Taxonomy" id="582737"/>
    <lineage>
        <taxon>Eukaryota</taxon>
        <taxon>Viridiplantae</taxon>
        <taxon>Chlorophyta</taxon>
        <taxon>core chlorophytes</taxon>
        <taxon>Chlorodendrophyceae</taxon>
        <taxon>Chlorodendrales</taxon>
        <taxon>Chlorodendraceae</taxon>
        <taxon>Tetraselmis</taxon>
    </lineage>
</organism>
<name>A0A061RU27_9CHLO</name>